<dbReference type="RefSeq" id="WP_205372883.1">
    <property type="nucleotide sequence ID" value="NZ_JAFEJA010000001.1"/>
</dbReference>
<dbReference type="InterPro" id="IPR041581">
    <property type="entry name" value="Glyoxalase_6"/>
</dbReference>
<protein>
    <submittedName>
        <fullName evidence="2">VOC family protein</fullName>
    </submittedName>
</protein>
<name>A0ABS2UMV1_9ACTN</name>
<dbReference type="Proteomes" id="UP000664109">
    <property type="component" value="Unassembled WGS sequence"/>
</dbReference>
<dbReference type="Gene3D" id="3.10.180.10">
    <property type="entry name" value="2,3-Dihydroxybiphenyl 1,2-Dioxygenase, domain 1"/>
    <property type="match status" value="1"/>
</dbReference>
<comment type="caution">
    <text evidence="2">The sequence shown here is derived from an EMBL/GenBank/DDBJ whole genome shotgun (WGS) entry which is preliminary data.</text>
</comment>
<dbReference type="PANTHER" id="PTHR35908:SF1">
    <property type="entry name" value="CONSERVED PROTEIN"/>
    <property type="match status" value="1"/>
</dbReference>
<organism evidence="2 3">
    <name type="scientific">Streptomyces zhihengii</name>
    <dbReference type="NCBI Taxonomy" id="1818004"/>
    <lineage>
        <taxon>Bacteria</taxon>
        <taxon>Bacillati</taxon>
        <taxon>Actinomycetota</taxon>
        <taxon>Actinomycetes</taxon>
        <taxon>Kitasatosporales</taxon>
        <taxon>Streptomycetaceae</taxon>
        <taxon>Streptomyces</taxon>
    </lineage>
</organism>
<accession>A0ABS2UMV1</accession>
<dbReference type="InterPro" id="IPR029068">
    <property type="entry name" value="Glyas_Bleomycin-R_OHBP_Dase"/>
</dbReference>
<dbReference type="SUPFAM" id="SSF54593">
    <property type="entry name" value="Glyoxalase/Bleomycin resistance protein/Dihydroxybiphenyl dioxygenase"/>
    <property type="match status" value="1"/>
</dbReference>
<feature type="domain" description="Glyoxalase-like" evidence="1">
    <location>
        <begin position="8"/>
        <end position="119"/>
    </location>
</feature>
<dbReference type="EMBL" id="JAFEJA010000001">
    <property type="protein sequence ID" value="MBM9618629.1"/>
    <property type="molecule type" value="Genomic_DNA"/>
</dbReference>
<dbReference type="Pfam" id="PF18029">
    <property type="entry name" value="Glyoxalase_6"/>
    <property type="match status" value="1"/>
</dbReference>
<reference evidence="2 3" key="1">
    <citation type="journal article" date="2016" name="Arch. Microbiol.">
        <title>Streptomyces zhihengii sp. nov., isolated from rhizospheric soil of Psammosilene tunicoides.</title>
        <authorList>
            <person name="Huang M.J."/>
            <person name="Fei J.J."/>
            <person name="Salam N."/>
            <person name="Kim C.J."/>
            <person name="Hozzein W.N."/>
            <person name="Xiao M."/>
            <person name="Huang H.Q."/>
            <person name="Li W.J."/>
        </authorList>
    </citation>
    <scope>NUCLEOTIDE SEQUENCE [LARGE SCALE GENOMIC DNA]</scope>
    <source>
        <strain evidence="2 3">YIM T102</strain>
    </source>
</reference>
<sequence>MTSIVRHITFDCAPAHEPYDLAAFWSQVVGHPVDLGDAPGDDEVALSVPDGLPTLLFVRVPEAKTLKNRIHLDLQPDTTRDEEVDRLVALGARLVDDRRKPNGRGWAVLADPAGNEFCVEVGRAERAAVERAEREAGAGAS</sequence>
<dbReference type="PANTHER" id="PTHR35908">
    <property type="entry name" value="HYPOTHETICAL FUSION PROTEIN"/>
    <property type="match status" value="1"/>
</dbReference>
<evidence type="ECO:0000313" key="3">
    <source>
        <dbReference type="Proteomes" id="UP000664109"/>
    </source>
</evidence>
<evidence type="ECO:0000313" key="2">
    <source>
        <dbReference type="EMBL" id="MBM9618629.1"/>
    </source>
</evidence>
<keyword evidence="3" id="KW-1185">Reference proteome</keyword>
<gene>
    <name evidence="2" type="ORF">JE024_07660</name>
</gene>
<proteinExistence type="predicted"/>
<evidence type="ECO:0000259" key="1">
    <source>
        <dbReference type="Pfam" id="PF18029"/>
    </source>
</evidence>